<accession>A0A0H3XIK0</accession>
<dbReference type="Proteomes" id="UP000035661">
    <property type="component" value="Chromosome"/>
</dbReference>
<dbReference type="Pfam" id="PF04371">
    <property type="entry name" value="PAD_porph"/>
    <property type="match status" value="1"/>
</dbReference>
<protein>
    <recommendedName>
        <fullName evidence="2">Putative agmatine deiminase</fullName>
        <ecNumber evidence="2">3.5.3.12</ecNumber>
    </recommendedName>
    <alternativeName>
        <fullName evidence="2">Agmatine iminohydrolase</fullName>
    </alternativeName>
</protein>
<dbReference type="GO" id="GO:0004668">
    <property type="term" value="F:protein-arginine deiminase activity"/>
    <property type="evidence" value="ECO:0007669"/>
    <property type="project" value="InterPro"/>
</dbReference>
<dbReference type="PANTHER" id="PTHR31377:SF0">
    <property type="entry name" value="AGMATINE DEIMINASE-RELATED"/>
    <property type="match status" value="1"/>
</dbReference>
<dbReference type="InterPro" id="IPR017754">
    <property type="entry name" value="Agmatine_deiminase"/>
</dbReference>
<comment type="catalytic activity">
    <reaction evidence="2">
        <text>agmatine + H2O = N-carbamoylputrescine + NH4(+)</text>
        <dbReference type="Rhea" id="RHEA:18037"/>
        <dbReference type="ChEBI" id="CHEBI:15377"/>
        <dbReference type="ChEBI" id="CHEBI:28938"/>
        <dbReference type="ChEBI" id="CHEBI:58145"/>
        <dbReference type="ChEBI" id="CHEBI:58318"/>
        <dbReference type="EC" id="3.5.3.12"/>
    </reaction>
</comment>
<dbReference type="HAMAP" id="MF_01841">
    <property type="entry name" value="Agmatine_deimin"/>
    <property type="match status" value="1"/>
</dbReference>
<evidence type="ECO:0000256" key="1">
    <source>
        <dbReference type="ARBA" id="ARBA00022801"/>
    </source>
</evidence>
<dbReference type="Gene3D" id="3.75.10.10">
    <property type="entry name" value="L-arginine/glycine Amidinotransferase, Chain A"/>
    <property type="match status" value="1"/>
</dbReference>
<dbReference type="EMBL" id="CP011856">
    <property type="protein sequence ID" value="AKM54698.1"/>
    <property type="molecule type" value="Genomic_DNA"/>
</dbReference>
<dbReference type="RefSeq" id="WP_047791879.1">
    <property type="nucleotide sequence ID" value="NZ_CP011856.1"/>
</dbReference>
<keyword evidence="4" id="KW-1185">Reference proteome</keyword>
<dbReference type="NCBIfam" id="NF010070">
    <property type="entry name" value="PRK13551.1"/>
    <property type="match status" value="1"/>
</dbReference>
<organism evidence="3 4">
    <name type="scientific">Spiroplasma eriocheiris</name>
    <dbReference type="NCBI Taxonomy" id="315358"/>
    <lineage>
        <taxon>Bacteria</taxon>
        <taxon>Bacillati</taxon>
        <taxon>Mycoplasmatota</taxon>
        <taxon>Mollicutes</taxon>
        <taxon>Entomoplasmatales</taxon>
        <taxon>Spiroplasmataceae</taxon>
        <taxon>Spiroplasma</taxon>
    </lineage>
</organism>
<sequence length="365" mass="41592">MSKQLTSTPKNDGFWMPAEWEPHDQCWMIWPERTDNWRQGGKPAQRAYATFANTIAKYEKVTMLVSYQQFEHARNLLGENVRVIECSNDDAWMRDVGPTIVKNKNGQIRGVDWIFNAWGGLLGGLYFPWDKDDAIAQKTCEILNIDYYRPDFVLEGGSIHTDGERTLFTTEECLLNKNRNPHLTKEQIEENLKSFCGVDKVIWLPFGVYNDETNGHVDNMLHVVAPGHVLLTWTEDKDDPQYERSQAAYQILTTTLDAKGREIKVTKLHQPGPLFIEPVEADDIDLSNTMARAEGLRMPASYANFYIANQAIILPIFGDKYDDLAITTLQTVFPNHKIEPIMAREILLGGGNIHCITQQQPTSSK</sequence>
<reference evidence="4" key="2">
    <citation type="submission" date="2015-06" db="EMBL/GenBank/DDBJ databases">
        <title>Complete genome sequence of Spiroplasma eriocheiris TDA-040725-5 (DSM 21848).</title>
        <authorList>
            <person name="Lo W.-S."/>
            <person name="Kuo C.-H."/>
        </authorList>
    </citation>
    <scope>NUCLEOTIDE SEQUENCE [LARGE SCALE GENOMIC DNA]</scope>
    <source>
        <strain evidence="4">TDA-040725-5</strain>
    </source>
</reference>
<dbReference type="KEGG" id="seri:SERIO_v1c11450"/>
<evidence type="ECO:0000313" key="3">
    <source>
        <dbReference type="EMBL" id="AKM54698.1"/>
    </source>
</evidence>
<dbReference type="SUPFAM" id="SSF55909">
    <property type="entry name" value="Pentein"/>
    <property type="match status" value="1"/>
</dbReference>
<reference evidence="3 4" key="1">
    <citation type="journal article" date="2015" name="Genome Biol. Evol.">
        <title>Found and Lost: The Fates of Horizontally Acquired Genes in Arthropod-Symbiotic Spiroplasma.</title>
        <authorList>
            <person name="Lo W.S."/>
            <person name="Gasparich G.E."/>
            <person name="Kuo C.H."/>
        </authorList>
    </citation>
    <scope>NUCLEOTIDE SEQUENCE [LARGE SCALE GENOMIC DNA]</scope>
    <source>
        <strain evidence="4">TDA-040725-5</strain>
    </source>
</reference>
<dbReference type="GO" id="GO:0009446">
    <property type="term" value="P:putrescine biosynthetic process"/>
    <property type="evidence" value="ECO:0007669"/>
    <property type="project" value="InterPro"/>
</dbReference>
<dbReference type="PANTHER" id="PTHR31377">
    <property type="entry name" value="AGMATINE DEIMINASE-RELATED"/>
    <property type="match status" value="1"/>
</dbReference>
<dbReference type="AlphaFoldDB" id="A0A0H3XIK0"/>
<comment type="similarity">
    <text evidence="2">Belongs to the agmatine deiminase family.</text>
</comment>
<dbReference type="InterPro" id="IPR007466">
    <property type="entry name" value="Peptidyl-Arg-deiminase_porph"/>
</dbReference>
<name>A0A0H3XIK0_9MOLU</name>
<dbReference type="STRING" id="315358.SERIO_v1c11450"/>
<proteinExistence type="inferred from homology"/>
<dbReference type="GO" id="GO:0047632">
    <property type="term" value="F:agmatine deiminase activity"/>
    <property type="evidence" value="ECO:0007669"/>
    <property type="project" value="UniProtKB-UniRule"/>
</dbReference>
<dbReference type="EC" id="3.5.3.12" evidence="2"/>
<dbReference type="PATRIC" id="fig|743698.3.peg.1156"/>
<evidence type="ECO:0000313" key="4">
    <source>
        <dbReference type="Proteomes" id="UP000035661"/>
    </source>
</evidence>
<dbReference type="NCBIfam" id="TIGR03380">
    <property type="entry name" value="agmatine_aguA"/>
    <property type="match status" value="1"/>
</dbReference>
<gene>
    <name evidence="2 3" type="primary">aguA</name>
    <name evidence="3" type="ORF">SERIO_v1c11450</name>
</gene>
<evidence type="ECO:0000256" key="2">
    <source>
        <dbReference type="HAMAP-Rule" id="MF_01841"/>
    </source>
</evidence>
<keyword evidence="1 2" id="KW-0378">Hydrolase</keyword>
<feature type="active site" description="Amidino-cysteine intermediate" evidence="2">
    <location>
        <position position="355"/>
    </location>
</feature>